<dbReference type="InterPro" id="IPR029058">
    <property type="entry name" value="AB_hydrolase_fold"/>
</dbReference>
<reference evidence="2 3" key="1">
    <citation type="submission" date="2023-02" db="EMBL/GenBank/DDBJ databases">
        <title>Genome Sequence of L. cardiaca H63T.</title>
        <authorList>
            <person name="Lopez A.E."/>
            <person name="Cianciotto N.P."/>
        </authorList>
    </citation>
    <scope>NUCLEOTIDE SEQUENCE [LARGE SCALE GENOMIC DNA]</scope>
    <source>
        <strain evidence="2 3">H63</strain>
    </source>
</reference>
<dbReference type="InterPro" id="IPR000073">
    <property type="entry name" value="AB_hydrolase_1"/>
</dbReference>
<feature type="domain" description="AB hydrolase-1" evidence="1">
    <location>
        <begin position="40"/>
        <end position="246"/>
    </location>
</feature>
<dbReference type="GO" id="GO:0016787">
    <property type="term" value="F:hydrolase activity"/>
    <property type="evidence" value="ECO:0007669"/>
    <property type="project" value="UniProtKB-KW"/>
</dbReference>
<proteinExistence type="predicted"/>
<dbReference type="Gene3D" id="3.40.50.1820">
    <property type="entry name" value="alpha/beta hydrolase"/>
    <property type="match status" value="1"/>
</dbReference>
<dbReference type="Proteomes" id="UP001222087">
    <property type="component" value="Chromosome"/>
</dbReference>
<organism evidence="2 3">
    <name type="scientific">Legionella cardiaca</name>
    <dbReference type="NCBI Taxonomy" id="1071983"/>
    <lineage>
        <taxon>Bacteria</taxon>
        <taxon>Pseudomonadati</taxon>
        <taxon>Pseudomonadota</taxon>
        <taxon>Gammaproteobacteria</taxon>
        <taxon>Legionellales</taxon>
        <taxon>Legionellaceae</taxon>
        <taxon>Legionella</taxon>
    </lineage>
</organism>
<sequence length="283" mass="31823">MNIDDFRCIRRGTSLFALNKRDSSLIGPINHRNGKRQRALLLLHGFTSSPAVFRAMLPYFSFYDAVICPVLPGHGEDLQIFARVKAEAWVTAAEQSCELLINEFEQVDVLGLSLGGVLACHLSNCFPIHHLYLLAPALDLRVPLEKTLKLARLLNWLGFQELRGLGGNLYTDQYYEITYRKLPLTSLIEIFNFIKQFPFVPPSCPTDVFLGCHDKVVSSWRVATRFSNRENVAVHWLSNSAHVIPLDGDIESVIACMKGSNDIQSTQNKFVELPAFTTTPIES</sequence>
<protein>
    <submittedName>
        <fullName evidence="2">Alpha/beta fold hydrolase</fullName>
    </submittedName>
</protein>
<evidence type="ECO:0000259" key="1">
    <source>
        <dbReference type="Pfam" id="PF12697"/>
    </source>
</evidence>
<dbReference type="EMBL" id="CP119078">
    <property type="protein sequence ID" value="WED43050.1"/>
    <property type="molecule type" value="Genomic_DNA"/>
</dbReference>
<dbReference type="SUPFAM" id="SSF53474">
    <property type="entry name" value="alpha/beta-Hydrolases"/>
    <property type="match status" value="1"/>
</dbReference>
<name>A0ABY8AQX2_9GAMM</name>
<keyword evidence="2" id="KW-0378">Hydrolase</keyword>
<evidence type="ECO:0000313" key="3">
    <source>
        <dbReference type="Proteomes" id="UP001222087"/>
    </source>
</evidence>
<evidence type="ECO:0000313" key="2">
    <source>
        <dbReference type="EMBL" id="WED43050.1"/>
    </source>
</evidence>
<dbReference type="Pfam" id="PF12697">
    <property type="entry name" value="Abhydrolase_6"/>
    <property type="match status" value="1"/>
</dbReference>
<accession>A0ABY8AQX2</accession>
<dbReference type="RefSeq" id="WP_275088864.1">
    <property type="nucleotide sequence ID" value="NZ_CP119078.1"/>
</dbReference>
<keyword evidence="3" id="KW-1185">Reference proteome</keyword>
<gene>
    <name evidence="2" type="ORF">PXX05_14305</name>
</gene>